<dbReference type="InterPro" id="IPR024079">
    <property type="entry name" value="MetalloPept_cat_dom_sf"/>
</dbReference>
<dbReference type="GO" id="GO:0008237">
    <property type="term" value="F:metallopeptidase activity"/>
    <property type="evidence" value="ECO:0007669"/>
    <property type="project" value="InterPro"/>
</dbReference>
<evidence type="ECO:0000313" key="2">
    <source>
        <dbReference type="EMBL" id="RKQ60244.1"/>
    </source>
</evidence>
<gene>
    <name evidence="2" type="ORF">C8E02_1588</name>
</gene>
<reference evidence="2 3" key="1">
    <citation type="submission" date="2018-10" db="EMBL/GenBank/DDBJ databases">
        <title>Genomic Encyclopedia of Type Strains, Phase IV (KMG-IV): sequencing the most valuable type-strain genomes for metagenomic binning, comparative biology and taxonomic classification.</title>
        <authorList>
            <person name="Goeker M."/>
        </authorList>
    </citation>
    <scope>NUCLEOTIDE SEQUENCE [LARGE SCALE GENOMIC DNA]</scope>
    <source>
        <strain evidence="2 3">DSM 3303</strain>
    </source>
</reference>
<organism evidence="2 3">
    <name type="scientific">Vogesella indigofera</name>
    <name type="common">Pseudomonas indigofera</name>
    <dbReference type="NCBI Taxonomy" id="45465"/>
    <lineage>
        <taxon>Bacteria</taxon>
        <taxon>Pseudomonadati</taxon>
        <taxon>Pseudomonadota</taxon>
        <taxon>Betaproteobacteria</taxon>
        <taxon>Neisseriales</taxon>
        <taxon>Chromobacteriaceae</taxon>
        <taxon>Vogesella</taxon>
    </lineage>
</organism>
<keyword evidence="1" id="KW-0732">Signal</keyword>
<dbReference type="RefSeq" id="WP_120810337.1">
    <property type="nucleotide sequence ID" value="NZ_RBID01000013.1"/>
</dbReference>
<sequence length="259" mass="28574">MSRTTLLAGTLLASLLAAPLAQASHAWGNYHWARTGNPFTVPLGNNVDSNWLEFFKTAAADWTSSAVLDTQMVAGGTTAKRCRPTSGRVEVCNSAYGNNGWLGLAQIWASGSHIVQGTTKLNDSYFKTASYNTPAWRQLVMCQEVGHNFGLGHQDENFNNENLGSCMDYTRSPDSNQHPNAHDYAQLETIYSHDDDSTTLAAMPAAMANLELATPGQWGRLLRSQRGGMVETYVQDFGHGWRVYTHVIWAEERGHRPHD</sequence>
<protein>
    <recommendedName>
        <fullName evidence="4">Matrixin</fullName>
    </recommendedName>
</protein>
<evidence type="ECO:0008006" key="4">
    <source>
        <dbReference type="Google" id="ProtNLM"/>
    </source>
</evidence>
<dbReference type="SUPFAM" id="SSF55486">
    <property type="entry name" value="Metalloproteases ('zincins'), catalytic domain"/>
    <property type="match status" value="1"/>
</dbReference>
<dbReference type="AlphaFoldDB" id="A0A495BHU4"/>
<feature type="signal peptide" evidence="1">
    <location>
        <begin position="1"/>
        <end position="23"/>
    </location>
</feature>
<evidence type="ECO:0000256" key="1">
    <source>
        <dbReference type="SAM" id="SignalP"/>
    </source>
</evidence>
<feature type="chain" id="PRO_5019795673" description="Matrixin" evidence="1">
    <location>
        <begin position="24"/>
        <end position="259"/>
    </location>
</feature>
<dbReference type="Gene3D" id="3.40.390.10">
    <property type="entry name" value="Collagenase (Catalytic Domain)"/>
    <property type="match status" value="1"/>
</dbReference>
<dbReference type="Proteomes" id="UP000279384">
    <property type="component" value="Unassembled WGS sequence"/>
</dbReference>
<accession>A0A495BHU4</accession>
<proteinExistence type="predicted"/>
<dbReference type="EMBL" id="RBID01000013">
    <property type="protein sequence ID" value="RKQ60244.1"/>
    <property type="molecule type" value="Genomic_DNA"/>
</dbReference>
<name>A0A495BHU4_VOGIN</name>
<comment type="caution">
    <text evidence="2">The sequence shown here is derived from an EMBL/GenBank/DDBJ whole genome shotgun (WGS) entry which is preliminary data.</text>
</comment>
<evidence type="ECO:0000313" key="3">
    <source>
        <dbReference type="Proteomes" id="UP000279384"/>
    </source>
</evidence>